<evidence type="ECO:0000256" key="9">
    <source>
        <dbReference type="SAM" id="Phobius"/>
    </source>
</evidence>
<keyword evidence="9" id="KW-0812">Transmembrane</keyword>
<comment type="pathway">
    <text evidence="2 8">Carotenoid biosynthesis.</text>
</comment>
<feature type="transmembrane region" description="Helical" evidence="9">
    <location>
        <begin position="536"/>
        <end position="564"/>
    </location>
</feature>
<reference evidence="11 12" key="1">
    <citation type="submission" date="2018-02" db="EMBL/GenBank/DDBJ databases">
        <title>The genomes of Aspergillus section Nigri reveals drivers in fungal speciation.</title>
        <authorList>
            <consortium name="DOE Joint Genome Institute"/>
            <person name="Vesth T.C."/>
            <person name="Nybo J."/>
            <person name="Theobald S."/>
            <person name="Brandl J."/>
            <person name="Frisvad J.C."/>
            <person name="Nielsen K.F."/>
            <person name="Lyhne E.K."/>
            <person name="Kogle M.E."/>
            <person name="Kuo A."/>
            <person name="Riley R."/>
            <person name="Clum A."/>
            <person name="Nolan M."/>
            <person name="Lipzen A."/>
            <person name="Salamov A."/>
            <person name="Henrissat B."/>
            <person name="Wiebenga A."/>
            <person name="De vries R.P."/>
            <person name="Grigoriev I.V."/>
            <person name="Mortensen U.H."/>
            <person name="Andersen M.R."/>
            <person name="Baker S.E."/>
        </authorList>
    </citation>
    <scope>NUCLEOTIDE SEQUENCE [LARGE SCALE GENOMIC DNA]</scope>
    <source>
        <strain evidence="11 12">CBS 114.51</strain>
    </source>
</reference>
<dbReference type="Gene3D" id="3.50.50.60">
    <property type="entry name" value="FAD/NAD(P)-binding domain"/>
    <property type="match status" value="2"/>
</dbReference>
<keyword evidence="5 8" id="KW-0125">Carotenoid biosynthesis</keyword>
<keyword evidence="12" id="KW-1185">Reference proteome</keyword>
<dbReference type="RefSeq" id="XP_025526378.1">
    <property type="nucleotide sequence ID" value="XM_025673726.1"/>
</dbReference>
<dbReference type="InterPro" id="IPR036188">
    <property type="entry name" value="FAD/NAD-bd_sf"/>
</dbReference>
<evidence type="ECO:0000256" key="3">
    <source>
        <dbReference type="ARBA" id="ARBA00006046"/>
    </source>
</evidence>
<dbReference type="PANTHER" id="PTHR43734">
    <property type="entry name" value="PHYTOENE DESATURASE"/>
    <property type="match status" value="1"/>
</dbReference>
<dbReference type="NCBIfam" id="TIGR02734">
    <property type="entry name" value="crtI_fam"/>
    <property type="match status" value="1"/>
</dbReference>
<evidence type="ECO:0000256" key="7">
    <source>
        <dbReference type="ARBA" id="ARBA00034551"/>
    </source>
</evidence>
<keyword evidence="9" id="KW-0472">Membrane</keyword>
<accession>A0A8T8WXU9</accession>
<dbReference type="GeneID" id="37177418"/>
<keyword evidence="9" id="KW-1133">Transmembrane helix</keyword>
<dbReference type="GO" id="GO:0016166">
    <property type="term" value="F:phytoene dehydrogenase activity"/>
    <property type="evidence" value="ECO:0007669"/>
    <property type="project" value="UniProtKB-ARBA"/>
</dbReference>
<comment type="cofactor">
    <cofactor evidence="1">
        <name>NAD(+)</name>
        <dbReference type="ChEBI" id="CHEBI:57540"/>
    </cofactor>
</comment>
<feature type="domain" description="Amine oxidase" evidence="10">
    <location>
        <begin position="16"/>
        <end position="507"/>
    </location>
</feature>
<evidence type="ECO:0000256" key="2">
    <source>
        <dbReference type="ARBA" id="ARBA00004829"/>
    </source>
</evidence>
<dbReference type="SUPFAM" id="SSF51905">
    <property type="entry name" value="FAD/NAD(P)-binding domain"/>
    <property type="match status" value="1"/>
</dbReference>
<evidence type="ECO:0000313" key="12">
    <source>
        <dbReference type="Proteomes" id="UP000249497"/>
    </source>
</evidence>
<dbReference type="InterPro" id="IPR002937">
    <property type="entry name" value="Amino_oxidase"/>
</dbReference>
<proteinExistence type="inferred from homology"/>
<evidence type="ECO:0000259" key="10">
    <source>
        <dbReference type="Pfam" id="PF01593"/>
    </source>
</evidence>
<evidence type="ECO:0000256" key="1">
    <source>
        <dbReference type="ARBA" id="ARBA00001911"/>
    </source>
</evidence>
<dbReference type="OrthoDB" id="7777654at2759"/>
<keyword evidence="6 8" id="KW-0560">Oxidoreductase</keyword>
<evidence type="ECO:0000256" key="4">
    <source>
        <dbReference type="ARBA" id="ARBA00013293"/>
    </source>
</evidence>
<evidence type="ECO:0000313" key="11">
    <source>
        <dbReference type="EMBL" id="RAH80484.1"/>
    </source>
</evidence>
<dbReference type="FunFam" id="3.50.50.60:FF:000171">
    <property type="entry name" value="zeta-carotene-forming phytoene desaturase"/>
    <property type="match status" value="1"/>
</dbReference>
<organism evidence="11 12">
    <name type="scientific">Aspergillus japonicus CBS 114.51</name>
    <dbReference type="NCBI Taxonomy" id="1448312"/>
    <lineage>
        <taxon>Eukaryota</taxon>
        <taxon>Fungi</taxon>
        <taxon>Dikarya</taxon>
        <taxon>Ascomycota</taxon>
        <taxon>Pezizomycotina</taxon>
        <taxon>Eurotiomycetes</taxon>
        <taxon>Eurotiomycetidae</taxon>
        <taxon>Eurotiales</taxon>
        <taxon>Aspergillaceae</taxon>
        <taxon>Aspergillus</taxon>
        <taxon>Aspergillus subgen. Circumdati</taxon>
    </lineage>
</organism>
<dbReference type="GO" id="GO:0016117">
    <property type="term" value="P:carotenoid biosynthetic process"/>
    <property type="evidence" value="ECO:0007669"/>
    <property type="project" value="UniProtKB-KW"/>
</dbReference>
<name>A0A8T8WXU9_ASPJA</name>
<protein>
    <recommendedName>
        <fullName evidence="4">Phytoene desaturase</fullName>
    </recommendedName>
    <alternativeName>
        <fullName evidence="7">Phytoene desaturase (3,4-didehydrolycopene-forming)</fullName>
    </alternativeName>
</protein>
<evidence type="ECO:0000256" key="5">
    <source>
        <dbReference type="ARBA" id="ARBA00022746"/>
    </source>
</evidence>
<dbReference type="InterPro" id="IPR014105">
    <property type="entry name" value="Carotenoid/retinoid_OxRdtase"/>
</dbReference>
<dbReference type="AlphaFoldDB" id="A0A8T8WXU9"/>
<dbReference type="PANTHER" id="PTHR43734:SF1">
    <property type="entry name" value="PHYTOENE DESATURASE"/>
    <property type="match status" value="1"/>
</dbReference>
<dbReference type="Pfam" id="PF01593">
    <property type="entry name" value="Amino_oxidase"/>
    <property type="match status" value="1"/>
</dbReference>
<gene>
    <name evidence="11" type="ORF">BO86DRAFT_400786</name>
</gene>
<comment type="similarity">
    <text evidence="3 8">Belongs to the carotenoid/retinoid oxidoreductase family.</text>
</comment>
<dbReference type="Proteomes" id="UP000249497">
    <property type="component" value="Unassembled WGS sequence"/>
</dbReference>
<dbReference type="PRINTS" id="PR00419">
    <property type="entry name" value="ADXRDTASE"/>
</dbReference>
<evidence type="ECO:0000256" key="8">
    <source>
        <dbReference type="RuleBase" id="RU362075"/>
    </source>
</evidence>
<evidence type="ECO:0000256" key="6">
    <source>
        <dbReference type="ARBA" id="ARBA00023002"/>
    </source>
</evidence>
<dbReference type="EMBL" id="KZ824803">
    <property type="protein sequence ID" value="RAH80484.1"/>
    <property type="molecule type" value="Genomic_DNA"/>
</dbReference>
<sequence length="565" mass="62392">MKSNPPSVIIVGAGAGGIATAARLAKRGYQVTVVEKNDAVGGRCSLIEENNYRFDRGPSLLLMPEYFEEVFAALDTTLAAEGVELLKCDPTYRIYYADASPPLDLSTDMAAMQSVIQAHEGRSGWERFLQFLVEAGRHYNLSRQHVLYSNYPHAWSIVKPGMVRNIFRLHPFTSVYARAAQYLQSERLRQAFTFASMYLGMNPFEAPGTYSLLQYAELVYGVWYPRGGFRRVLDAIHAISTRHGATYRLNTPVSHITLSADQKTATGVQLTTGETLTADTVIINADLIYAYTHLLPPTAYSTSLTKRETSCSSISFFWSFNTTLPALECHNVFLASEYKESFDAIFHDKHLPRDPSFYIHVPSRVDPTAAPAGCDALVVLVPVGNLAPSPSAPDTAAAKSRPEYWDAIVTQLRETILTTIESRTGMPSLRSHLIHEKLETPLTWREKFNLDRGAILGLSHSFFNVLGFRPKVRHPDIKSLFFVGASTHPGTGVPVCLAGSRIVSREVVRDFEGGRGWDASGWGGAGGLGLGLVVPVLVLVLVAGLMGVWVVGWVWGWPVCFLWFR</sequence>